<name>A0A6M1RW08_9HYPH</name>
<dbReference type="RefSeq" id="WP_163904326.1">
    <property type="nucleotide sequence ID" value="NZ_CP048427.1"/>
</dbReference>
<dbReference type="Proteomes" id="UP000477849">
    <property type="component" value="Unassembled WGS sequence"/>
</dbReference>
<comment type="caution">
    <text evidence="3">The sequence shown here is derived from an EMBL/GenBank/DDBJ whole genome shotgun (WGS) entry which is preliminary data.</text>
</comment>
<dbReference type="EMBL" id="JAAKZH010000002">
    <property type="protein sequence ID" value="NGO63319.1"/>
    <property type="molecule type" value="Genomic_DNA"/>
</dbReference>
<dbReference type="InterPro" id="IPR038765">
    <property type="entry name" value="Papain-like_cys_pep_sf"/>
</dbReference>
<accession>A0A6M1RW08</accession>
<proteinExistence type="inferred from homology"/>
<sequence length="280" mass="30320">MTFDVQAYLERIGVAELSGVQGQPMPSLAALQMLQSAQMRAIAFENIDVFLGRVPDLDEAVVWNRMVDGRRGGYCLELNRLFGGALQAFGFDAAPVLGRVRMGAPVGGPRAHHAFVVSIEGVEWLADTGFGGPGPVGPVNLSDEEPQLIAGETFRTMRDHATGELVLQRLNGEDWFALYGFDRVPVTEADFIAANVVCSRWEQSPFPRHLMMTVANAAGRASMFNRSVKLVRAGEVRGWEITSLTELQSVLGDLFGLQVEAPIAAAVWRKLQAKPAPGAA</sequence>
<dbReference type="Gene3D" id="3.30.2140.10">
    <property type="entry name" value="Arylamine N-acetyltransferase"/>
    <property type="match status" value="1"/>
</dbReference>
<keyword evidence="3" id="KW-0808">Transferase</keyword>
<evidence type="ECO:0000256" key="1">
    <source>
        <dbReference type="ARBA" id="ARBA00006547"/>
    </source>
</evidence>
<protein>
    <submittedName>
        <fullName evidence="3">Arylamine N-acetyltransferase</fullName>
    </submittedName>
</protein>
<reference evidence="3 4" key="1">
    <citation type="submission" date="2020-02" db="EMBL/GenBank/DDBJ databases">
        <title>Genome sequence of the type strain CCBAU10050 of Rhizobium daejeonense.</title>
        <authorList>
            <person name="Gao J."/>
            <person name="Sun J."/>
        </authorList>
    </citation>
    <scope>NUCLEOTIDE SEQUENCE [LARGE SCALE GENOMIC DNA]</scope>
    <source>
        <strain evidence="3 4">CCBAU10050</strain>
    </source>
</reference>
<dbReference type="PRINTS" id="PR01543">
    <property type="entry name" value="ANATRNSFRASE"/>
</dbReference>
<dbReference type="AlphaFoldDB" id="A0A6M1RW08"/>
<keyword evidence="4" id="KW-1185">Reference proteome</keyword>
<dbReference type="GO" id="GO:0016407">
    <property type="term" value="F:acetyltransferase activity"/>
    <property type="evidence" value="ECO:0007669"/>
    <property type="project" value="InterPro"/>
</dbReference>
<dbReference type="PANTHER" id="PTHR11786:SF0">
    <property type="entry name" value="ARYLAMINE N-ACETYLTRANSFERASE 4-RELATED"/>
    <property type="match status" value="1"/>
</dbReference>
<evidence type="ECO:0000313" key="3">
    <source>
        <dbReference type="EMBL" id="NGO63319.1"/>
    </source>
</evidence>
<dbReference type="PANTHER" id="PTHR11786">
    <property type="entry name" value="N-HYDROXYARYLAMINE O-ACETYLTRANSFERASE"/>
    <property type="match status" value="1"/>
</dbReference>
<evidence type="ECO:0000313" key="4">
    <source>
        <dbReference type="Proteomes" id="UP000477849"/>
    </source>
</evidence>
<organism evidence="3 4">
    <name type="scientific">Rhizobium daejeonense</name>
    <dbReference type="NCBI Taxonomy" id="240521"/>
    <lineage>
        <taxon>Bacteria</taxon>
        <taxon>Pseudomonadati</taxon>
        <taxon>Pseudomonadota</taxon>
        <taxon>Alphaproteobacteria</taxon>
        <taxon>Hyphomicrobiales</taxon>
        <taxon>Rhizobiaceae</taxon>
        <taxon>Rhizobium/Agrobacterium group</taxon>
        <taxon>Rhizobium</taxon>
    </lineage>
</organism>
<gene>
    <name evidence="3" type="ORF">G6N76_06505</name>
</gene>
<dbReference type="Gene3D" id="2.40.128.150">
    <property type="entry name" value="Cysteine proteinases"/>
    <property type="match status" value="1"/>
</dbReference>
<evidence type="ECO:0000256" key="2">
    <source>
        <dbReference type="RuleBase" id="RU003452"/>
    </source>
</evidence>
<comment type="similarity">
    <text evidence="1 2">Belongs to the arylamine N-acetyltransferase family.</text>
</comment>
<dbReference type="InterPro" id="IPR001447">
    <property type="entry name" value="Arylamine_N-AcTrfase"/>
</dbReference>
<dbReference type="Pfam" id="PF00797">
    <property type="entry name" value="Acetyltransf_2"/>
    <property type="match status" value="1"/>
</dbReference>
<dbReference type="SUPFAM" id="SSF54001">
    <property type="entry name" value="Cysteine proteinases"/>
    <property type="match status" value="1"/>
</dbReference>